<sequence length="889" mass="98382">MSASEAPPMLVITAPRRVMAYISYARALSETMVFLPSPDQGIIETISLREGRLDFEQRRLERLPAAAAGALLFAFCEEFVAPDGMSPENFRHVCGILQQLLRASGEKGAFARDCLPLGIQGVKELDWTKQNDQFRPLREEHRGKGKEPERENQSHTWAGPKGDNYTFHGCFDEDLVIVDESLKEAGLLKFVCHTFDVPGGSQVKWSWQVFAKLNHPEFAAFCPEQTETEFQAYGTLILASLRFFSECRSSHEQLCRLGEELMLRQEIKRGEFLALTTVASESAAVAVAESSHRSDEKKLPVGRDSDFSAGPDSQEQKENTHSRSSSQISSSSALDAMDATPIEEVLVHNQEPSKKTKKPRKKKKKPKKQAATQSPTPSERSDPPEAEPEALQLVDDKAKSIAPNLPINPSTPDVATSAQHQTQANGGVPISVEQNANQLAGSIAKMRLPPRPTIPLPPKPPPSEVPPSGLYKGSWYSRNKDLRENEDRTAFSNVPNKSTVQPTSFTGPPMHAPPTTRQQAQEKKSSTGAAASTPENLGKEEAADIVQVSKPGVNKGASGREIYIPSSASNQGQVAPRSSNDDLTVESATGDVRGKQAPRDQGVNQKTEEVQGKGSGEDRKVESSIKKESVTNPHRHSLVQYATSNPAPPPAEFKFDSFHPLLKCPKPDCRAMTSCWDRNVVICPACGTGSFTRYCKKQHLYEDIQRHWVLECRQNKITGPIDQDTIRPYQIPKRAYIMGQMPNLVERHRQAVYRAMDAADYFIFADLDEIDSGIAEPTPAQWNAVRGTGKLAVQVKLELTESLGCESRLFTYHIQRILAVGRPAALDSCHRALSMIRNALIRSGHWTEEVLTYLCMQLPGEWGGYRVPDSYWNVAEVNALWNLHRTPPA</sequence>
<comment type="caution">
    <text evidence="2">The sequence shown here is derived from an EMBL/GenBank/DDBJ whole genome shotgun (WGS) entry which is preliminary data.</text>
</comment>
<feature type="compositionally biased region" description="Polar residues" evidence="1">
    <location>
        <begin position="566"/>
        <end position="582"/>
    </location>
</feature>
<name>A0A1C1C6Q7_9EURO</name>
<feature type="compositionally biased region" description="Polar residues" evidence="1">
    <location>
        <begin position="526"/>
        <end position="535"/>
    </location>
</feature>
<dbReference type="VEuPathDB" id="FungiDB:CLCR_00561"/>
<dbReference type="eggNOG" id="ENOG502RMJ5">
    <property type="taxonomic scope" value="Eukaryota"/>
</dbReference>
<feature type="region of interest" description="Disordered" evidence="1">
    <location>
        <begin position="288"/>
        <end position="645"/>
    </location>
</feature>
<feature type="compositionally biased region" description="Pro residues" evidence="1">
    <location>
        <begin position="449"/>
        <end position="465"/>
    </location>
</feature>
<dbReference type="STRING" id="86049.A0A1C1C6Q7"/>
<feature type="compositionally biased region" description="Polar residues" evidence="1">
    <location>
        <begin position="490"/>
        <end position="506"/>
    </location>
</feature>
<reference evidence="3" key="1">
    <citation type="submission" date="2015-07" db="EMBL/GenBank/DDBJ databases">
        <authorList>
            <person name="Teixeira M.M."/>
            <person name="Souza R.C."/>
            <person name="Almeida L.G."/>
            <person name="Vicente V.A."/>
            <person name="de Hoog S."/>
            <person name="Bocca A.L."/>
            <person name="de Almeida S.R."/>
            <person name="Vasconcelos A.T."/>
            <person name="Felipe M.S."/>
        </authorList>
    </citation>
    <scope>NUCLEOTIDE SEQUENCE [LARGE SCALE GENOMIC DNA]</scope>
    <source>
        <strain evidence="3">KSF</strain>
    </source>
</reference>
<evidence type="ECO:0000256" key="1">
    <source>
        <dbReference type="SAM" id="MobiDB-lite"/>
    </source>
</evidence>
<feature type="compositionally biased region" description="Basic and acidic residues" evidence="1">
    <location>
        <begin position="135"/>
        <end position="153"/>
    </location>
</feature>
<feature type="compositionally biased region" description="Basic and acidic residues" evidence="1">
    <location>
        <begin position="290"/>
        <end position="306"/>
    </location>
</feature>
<feature type="compositionally biased region" description="Low complexity" evidence="1">
    <location>
        <begin position="322"/>
        <end position="332"/>
    </location>
</feature>
<feature type="compositionally biased region" description="Basic and acidic residues" evidence="1">
    <location>
        <begin position="478"/>
        <end position="489"/>
    </location>
</feature>
<dbReference type="VEuPathDB" id="FungiDB:G647_01149"/>
<keyword evidence="3" id="KW-1185">Reference proteome</keyword>
<dbReference type="Proteomes" id="UP000094526">
    <property type="component" value="Unassembled WGS sequence"/>
</dbReference>
<dbReference type="OrthoDB" id="4757558at2759"/>
<dbReference type="EMBL" id="LGRB01000021">
    <property type="protein sequence ID" value="OCT44225.1"/>
    <property type="molecule type" value="Genomic_DNA"/>
</dbReference>
<feature type="region of interest" description="Disordered" evidence="1">
    <location>
        <begin position="133"/>
        <end position="160"/>
    </location>
</feature>
<organism evidence="2 3">
    <name type="scientific">Cladophialophora carrionii</name>
    <dbReference type="NCBI Taxonomy" id="86049"/>
    <lineage>
        <taxon>Eukaryota</taxon>
        <taxon>Fungi</taxon>
        <taxon>Dikarya</taxon>
        <taxon>Ascomycota</taxon>
        <taxon>Pezizomycotina</taxon>
        <taxon>Eurotiomycetes</taxon>
        <taxon>Chaetothyriomycetidae</taxon>
        <taxon>Chaetothyriales</taxon>
        <taxon>Herpotrichiellaceae</taxon>
        <taxon>Cladophialophora</taxon>
    </lineage>
</organism>
<proteinExistence type="predicted"/>
<feature type="compositionally biased region" description="Basic residues" evidence="1">
    <location>
        <begin position="355"/>
        <end position="368"/>
    </location>
</feature>
<feature type="compositionally biased region" description="Polar residues" evidence="1">
    <location>
        <begin position="407"/>
        <end position="425"/>
    </location>
</feature>
<protein>
    <submittedName>
        <fullName evidence="2">Uncharacterized protein</fullName>
    </submittedName>
</protein>
<evidence type="ECO:0000313" key="2">
    <source>
        <dbReference type="EMBL" id="OCT44225.1"/>
    </source>
</evidence>
<evidence type="ECO:0000313" key="3">
    <source>
        <dbReference type="Proteomes" id="UP000094526"/>
    </source>
</evidence>
<dbReference type="CDD" id="cd20335">
    <property type="entry name" value="BRcat_RBR"/>
    <property type="match status" value="1"/>
</dbReference>
<gene>
    <name evidence="2" type="ORF">CLCR_00561</name>
</gene>
<accession>A0A1C1C6Q7</accession>
<dbReference type="AlphaFoldDB" id="A0A1C1C6Q7"/>
<feature type="compositionally biased region" description="Basic and acidic residues" evidence="1">
    <location>
        <begin position="606"/>
        <end position="629"/>
    </location>
</feature>